<reference evidence="1 2" key="1">
    <citation type="submission" date="2019-05" db="EMBL/GenBank/DDBJ databases">
        <title>Another draft genome of Portunus trituberculatus and its Hox gene families provides insights of decapod evolution.</title>
        <authorList>
            <person name="Jeong J.-H."/>
            <person name="Song I."/>
            <person name="Kim S."/>
            <person name="Choi T."/>
            <person name="Kim D."/>
            <person name="Ryu S."/>
            <person name="Kim W."/>
        </authorList>
    </citation>
    <scope>NUCLEOTIDE SEQUENCE [LARGE SCALE GENOMIC DNA]</scope>
    <source>
        <tissue evidence="1">Muscle</tissue>
    </source>
</reference>
<dbReference type="AlphaFoldDB" id="A0A5B7EB89"/>
<dbReference type="EMBL" id="VSRR010002214">
    <property type="protein sequence ID" value="MPC30223.1"/>
    <property type="molecule type" value="Genomic_DNA"/>
</dbReference>
<evidence type="ECO:0000313" key="2">
    <source>
        <dbReference type="Proteomes" id="UP000324222"/>
    </source>
</evidence>
<protein>
    <submittedName>
        <fullName evidence="1">Uncharacterized protein</fullName>
    </submittedName>
</protein>
<evidence type="ECO:0000313" key="1">
    <source>
        <dbReference type="EMBL" id="MPC30223.1"/>
    </source>
</evidence>
<organism evidence="1 2">
    <name type="scientific">Portunus trituberculatus</name>
    <name type="common">Swimming crab</name>
    <name type="synonym">Neptunus trituberculatus</name>
    <dbReference type="NCBI Taxonomy" id="210409"/>
    <lineage>
        <taxon>Eukaryota</taxon>
        <taxon>Metazoa</taxon>
        <taxon>Ecdysozoa</taxon>
        <taxon>Arthropoda</taxon>
        <taxon>Crustacea</taxon>
        <taxon>Multicrustacea</taxon>
        <taxon>Malacostraca</taxon>
        <taxon>Eumalacostraca</taxon>
        <taxon>Eucarida</taxon>
        <taxon>Decapoda</taxon>
        <taxon>Pleocyemata</taxon>
        <taxon>Brachyura</taxon>
        <taxon>Eubrachyura</taxon>
        <taxon>Portunoidea</taxon>
        <taxon>Portunidae</taxon>
        <taxon>Portuninae</taxon>
        <taxon>Portunus</taxon>
    </lineage>
</organism>
<comment type="caution">
    <text evidence="1">The sequence shown here is derived from an EMBL/GenBank/DDBJ whole genome shotgun (WGS) entry which is preliminary data.</text>
</comment>
<proteinExistence type="predicted"/>
<sequence>MLPGRLPGSCVPLNLQVLVIDVVSGPPSWKLPSPVLSFILKCDPLPLQLQLALEHTHITSTRIDHYNRMVPLMVLPSDLTCRCLLGVASVIGFVSSPIPRCMS</sequence>
<gene>
    <name evidence="1" type="ORF">E2C01_023483</name>
</gene>
<keyword evidence="2" id="KW-1185">Reference proteome</keyword>
<accession>A0A5B7EB89</accession>
<dbReference type="Proteomes" id="UP000324222">
    <property type="component" value="Unassembled WGS sequence"/>
</dbReference>
<name>A0A5B7EB89_PORTR</name>